<keyword evidence="2" id="KW-1185">Reference proteome</keyword>
<gene>
    <name evidence="1" type="ORF">E3O19_13375</name>
</gene>
<accession>A0A4R8WLF1</accession>
<dbReference type="Proteomes" id="UP000298412">
    <property type="component" value="Unassembled WGS sequence"/>
</dbReference>
<comment type="caution">
    <text evidence="1">The sequence shown here is derived from an EMBL/GenBank/DDBJ whole genome shotgun (WGS) entry which is preliminary data.</text>
</comment>
<dbReference type="OrthoDB" id="5951835at2"/>
<reference evidence="1 2" key="1">
    <citation type="submission" date="2019-03" db="EMBL/GenBank/DDBJ databases">
        <title>Genomics of glacier-inhabiting Cryobacterium strains.</title>
        <authorList>
            <person name="Liu Q."/>
            <person name="Xin Y.-H."/>
        </authorList>
    </citation>
    <scope>NUCLEOTIDE SEQUENCE [LARGE SCALE GENOMIC DNA]</scope>
    <source>
        <strain evidence="1 2">MDT1-3</strain>
    </source>
</reference>
<name>A0A4R8WLF1_9MICO</name>
<sequence length="152" mass="16535">MPSTSERNSMIRAESSVDVPRSAEDVFAFLADGTNNTRWRSGVHEIRHIRGRGVGAEYEQLLTGPGGRTMRANYRVVASEEPTRLDFEVTAGPARPRGSFTITPVSPTSCRVTFAIKLEPQGVMKFVHGMIAAQVAAEATAIQNLPRAMSMS</sequence>
<evidence type="ECO:0000313" key="2">
    <source>
        <dbReference type="Proteomes" id="UP000298412"/>
    </source>
</evidence>
<evidence type="ECO:0000313" key="1">
    <source>
        <dbReference type="EMBL" id="TFC12219.1"/>
    </source>
</evidence>
<dbReference type="InterPro" id="IPR023393">
    <property type="entry name" value="START-like_dom_sf"/>
</dbReference>
<dbReference type="InterPro" id="IPR019587">
    <property type="entry name" value="Polyketide_cyclase/dehydratase"/>
</dbReference>
<proteinExistence type="predicted"/>
<dbReference type="AlphaFoldDB" id="A0A4R8WLF1"/>
<evidence type="ECO:0008006" key="3">
    <source>
        <dbReference type="Google" id="ProtNLM"/>
    </source>
</evidence>
<protein>
    <recommendedName>
        <fullName evidence="3">SRPBCC family protein</fullName>
    </recommendedName>
</protein>
<dbReference type="Pfam" id="PF10604">
    <property type="entry name" value="Polyketide_cyc2"/>
    <property type="match status" value="1"/>
</dbReference>
<dbReference type="SUPFAM" id="SSF55961">
    <property type="entry name" value="Bet v1-like"/>
    <property type="match status" value="1"/>
</dbReference>
<dbReference type="Gene3D" id="3.30.530.20">
    <property type="match status" value="1"/>
</dbReference>
<organism evidence="1 2">
    <name type="scientific">Cryobacterium algoritolerans</name>
    <dbReference type="NCBI Taxonomy" id="1259184"/>
    <lineage>
        <taxon>Bacteria</taxon>
        <taxon>Bacillati</taxon>
        <taxon>Actinomycetota</taxon>
        <taxon>Actinomycetes</taxon>
        <taxon>Micrococcales</taxon>
        <taxon>Microbacteriaceae</taxon>
        <taxon>Cryobacterium</taxon>
    </lineage>
</organism>
<dbReference type="EMBL" id="SOFP01000063">
    <property type="protein sequence ID" value="TFC12219.1"/>
    <property type="molecule type" value="Genomic_DNA"/>
</dbReference>